<sequence length="289" mass="32492">MAETIETTTKWFEDSAIKYKNSRLQDEELWEIAYDDVNEAIAKGVVDIESLKPTSDYKKEFNGSTRSSSSEWRVYLPKSFANGTVPVWPLASLQSLINSKVTSITDISLSLQYLYRQNGVIKSESGNNAFTTKMENKISNNNLENPTPIIIPSSINQPKSSTSTNDLPYGLMLALKEPALSEFRAHRHDIGMTFEGMINHLGECYEGIDFKCSELQAYHAISYKLIRGQNLNKLPSECVVILVDTINEKRRSPDPSRRSDDAIHVTGLMPDCVLGLSLRRSEKKSHNAH</sequence>
<proteinExistence type="predicted"/>
<protein>
    <submittedName>
        <fullName evidence="1">Uncharacterized protein</fullName>
    </submittedName>
</protein>
<dbReference type="EMBL" id="MCBQ01017382">
    <property type="protein sequence ID" value="RKF59567.1"/>
    <property type="molecule type" value="Genomic_DNA"/>
</dbReference>
<evidence type="ECO:0000313" key="1">
    <source>
        <dbReference type="EMBL" id="RKF59567.1"/>
    </source>
</evidence>
<gene>
    <name evidence="1" type="ORF">GcM3_173021</name>
</gene>
<accession>A0A420HQ95</accession>
<reference evidence="1 2" key="1">
    <citation type="journal article" date="2018" name="BMC Genomics">
        <title>Comparative genome analyses reveal sequence features reflecting distinct modes of host-adaptation between dicot and monocot powdery mildew.</title>
        <authorList>
            <person name="Wu Y."/>
            <person name="Ma X."/>
            <person name="Pan Z."/>
            <person name="Kale S.D."/>
            <person name="Song Y."/>
            <person name="King H."/>
            <person name="Zhang Q."/>
            <person name="Presley C."/>
            <person name="Deng X."/>
            <person name="Wei C.I."/>
            <person name="Xiao S."/>
        </authorList>
    </citation>
    <scope>NUCLEOTIDE SEQUENCE [LARGE SCALE GENOMIC DNA]</scope>
    <source>
        <strain evidence="1">UMSG3</strain>
    </source>
</reference>
<name>A0A420HQ95_9PEZI</name>
<dbReference type="AlphaFoldDB" id="A0A420HQ95"/>
<comment type="caution">
    <text evidence="1">The sequence shown here is derived from an EMBL/GenBank/DDBJ whole genome shotgun (WGS) entry which is preliminary data.</text>
</comment>
<dbReference type="Proteomes" id="UP000283383">
    <property type="component" value="Unassembled WGS sequence"/>
</dbReference>
<evidence type="ECO:0000313" key="2">
    <source>
        <dbReference type="Proteomes" id="UP000283383"/>
    </source>
</evidence>
<organism evidence="1 2">
    <name type="scientific">Golovinomyces cichoracearum</name>
    <dbReference type="NCBI Taxonomy" id="62708"/>
    <lineage>
        <taxon>Eukaryota</taxon>
        <taxon>Fungi</taxon>
        <taxon>Dikarya</taxon>
        <taxon>Ascomycota</taxon>
        <taxon>Pezizomycotina</taxon>
        <taxon>Leotiomycetes</taxon>
        <taxon>Erysiphales</taxon>
        <taxon>Erysiphaceae</taxon>
        <taxon>Golovinomyces</taxon>
    </lineage>
</organism>
<keyword evidence="2" id="KW-1185">Reference proteome</keyword>